<dbReference type="OrthoDB" id="7585370at2"/>
<feature type="compositionally biased region" description="Low complexity" evidence="1">
    <location>
        <begin position="59"/>
        <end position="68"/>
    </location>
</feature>
<accession>A0A429VBS9</accession>
<evidence type="ECO:0000256" key="1">
    <source>
        <dbReference type="SAM" id="MobiDB-lite"/>
    </source>
</evidence>
<protein>
    <submittedName>
        <fullName evidence="2">Uncharacterized protein</fullName>
    </submittedName>
</protein>
<feature type="compositionally biased region" description="Polar residues" evidence="1">
    <location>
        <begin position="43"/>
        <end position="58"/>
    </location>
</feature>
<comment type="caution">
    <text evidence="2">The sequence shown here is derived from an EMBL/GenBank/DDBJ whole genome shotgun (WGS) entry which is preliminary data.</text>
</comment>
<proteinExistence type="predicted"/>
<organism evidence="2 3">
    <name type="scientific">Sphingomonas ginkgonis</name>
    <dbReference type="NCBI Taxonomy" id="2315330"/>
    <lineage>
        <taxon>Bacteria</taxon>
        <taxon>Pseudomonadati</taxon>
        <taxon>Pseudomonadota</taxon>
        <taxon>Alphaproteobacteria</taxon>
        <taxon>Sphingomonadales</taxon>
        <taxon>Sphingomonadaceae</taxon>
        <taxon>Sphingomonas</taxon>
    </lineage>
</organism>
<evidence type="ECO:0000313" key="3">
    <source>
        <dbReference type="Proteomes" id="UP000274661"/>
    </source>
</evidence>
<keyword evidence="3" id="KW-1185">Reference proteome</keyword>
<evidence type="ECO:0000313" key="2">
    <source>
        <dbReference type="EMBL" id="RST31272.1"/>
    </source>
</evidence>
<dbReference type="AlphaFoldDB" id="A0A429VBS9"/>
<dbReference type="Proteomes" id="UP000274661">
    <property type="component" value="Unassembled WGS sequence"/>
</dbReference>
<reference evidence="2 3" key="1">
    <citation type="submission" date="2018-12" db="EMBL/GenBank/DDBJ databases">
        <title>Sphingomonas sp. HMF7854 Genome sequencing and assembly.</title>
        <authorList>
            <person name="Cha I."/>
            <person name="Kang H."/>
            <person name="Kim H."/>
            <person name="Kang J."/>
            <person name="Joh K."/>
        </authorList>
    </citation>
    <scope>NUCLEOTIDE SEQUENCE [LARGE SCALE GENOMIC DNA]</scope>
    <source>
        <strain evidence="2 3">HMF7854</strain>
    </source>
</reference>
<sequence>MFWIIVAADLAGTTPLPSVRNLPTVSGFEAPALTEDKLAATTARGTGNQNATSTLNARSSNNSVNGSSVTGTVTFSDSSFQNASGLTMVNANSGNNVAINSAMTLNIAIIPAP</sequence>
<dbReference type="RefSeq" id="WP_126719099.1">
    <property type="nucleotide sequence ID" value="NZ_RWJF01000001.1"/>
</dbReference>
<name>A0A429VBS9_9SPHN</name>
<feature type="region of interest" description="Disordered" evidence="1">
    <location>
        <begin position="43"/>
        <end position="68"/>
    </location>
</feature>
<gene>
    <name evidence="2" type="ORF">HMF7854_10820</name>
</gene>
<dbReference type="EMBL" id="RWJF01000001">
    <property type="protein sequence ID" value="RST31272.1"/>
    <property type="molecule type" value="Genomic_DNA"/>
</dbReference>